<evidence type="ECO:0000259" key="3">
    <source>
        <dbReference type="Pfam" id="PF01593"/>
    </source>
</evidence>
<reference evidence="4 5" key="1">
    <citation type="journal article" date="2013" name="BMC Genomics">
        <title>Reconstruction of the lipid metabolism for the microalga Monoraphidium neglectum from its genome sequence reveals characteristics suitable for biofuel production.</title>
        <authorList>
            <person name="Bogen C."/>
            <person name="Al-Dilaimi A."/>
            <person name="Albersmeier A."/>
            <person name="Wichmann J."/>
            <person name="Grundmann M."/>
            <person name="Rupp O."/>
            <person name="Lauersen K.J."/>
            <person name="Blifernez-Klassen O."/>
            <person name="Kalinowski J."/>
            <person name="Goesmann A."/>
            <person name="Mussgnug J.H."/>
            <person name="Kruse O."/>
        </authorList>
    </citation>
    <scope>NUCLEOTIDE SEQUENCE [LARGE SCALE GENOMIC DNA]</scope>
    <source>
        <strain evidence="4 5">SAG 48.87</strain>
    </source>
</reference>
<keyword evidence="5" id="KW-1185">Reference proteome</keyword>
<feature type="region of interest" description="Disordered" evidence="2">
    <location>
        <begin position="196"/>
        <end position="224"/>
    </location>
</feature>
<accession>A0A0D2IUI1</accession>
<dbReference type="PANTHER" id="PTHR10742">
    <property type="entry name" value="FLAVIN MONOAMINE OXIDASE"/>
    <property type="match status" value="1"/>
</dbReference>
<dbReference type="PANTHER" id="PTHR10742:SF373">
    <property type="entry name" value="LYSINE-SPECIFIC HISTONE DEMETHYLASE 1 HOMOLOG 2"/>
    <property type="match status" value="1"/>
</dbReference>
<sequence>MTGRWVVHKGAAAGAALGVGQHVFLPGGNLRLVAALAKGVPVLYRCQATLVEYAEARGVVVHTDTAGQVAADAAIVTVPLGALKRGCPAFSPPLPPRKLAAIKRLGFGLLNKVMMLFPHCFWGDRDMFGVVQPDPARRGAYYLFYGYEAVSGGSVLAALVAGQAAHDIEGLGDAEAVGQVGAGGRAGCQGCRRRVAGAGARVGSRSAEQGRDGDARKARKPSTD</sequence>
<evidence type="ECO:0000313" key="5">
    <source>
        <dbReference type="Proteomes" id="UP000054498"/>
    </source>
</evidence>
<proteinExistence type="inferred from homology"/>
<dbReference type="Gene3D" id="3.50.50.60">
    <property type="entry name" value="FAD/NAD(P)-binding domain"/>
    <property type="match status" value="1"/>
</dbReference>
<dbReference type="RefSeq" id="XP_013890612.1">
    <property type="nucleotide sequence ID" value="XM_014035158.1"/>
</dbReference>
<evidence type="ECO:0000256" key="1">
    <source>
        <dbReference type="ARBA" id="ARBA00005995"/>
    </source>
</evidence>
<dbReference type="SUPFAM" id="SSF51905">
    <property type="entry name" value="FAD/NAD(P)-binding domain"/>
    <property type="match status" value="1"/>
</dbReference>
<dbReference type="Pfam" id="PF01593">
    <property type="entry name" value="Amino_oxidase"/>
    <property type="match status" value="1"/>
</dbReference>
<dbReference type="SUPFAM" id="SSF54373">
    <property type="entry name" value="FAD-linked reductases, C-terminal domain"/>
    <property type="match status" value="1"/>
</dbReference>
<dbReference type="InterPro" id="IPR050281">
    <property type="entry name" value="Flavin_monoamine_oxidase"/>
</dbReference>
<name>A0A0D2IUI1_9CHLO</name>
<dbReference type="InterPro" id="IPR002937">
    <property type="entry name" value="Amino_oxidase"/>
</dbReference>
<dbReference type="Proteomes" id="UP000054498">
    <property type="component" value="Unassembled WGS sequence"/>
</dbReference>
<comment type="similarity">
    <text evidence="1">Belongs to the flavin monoamine oxidase family.</text>
</comment>
<feature type="compositionally biased region" description="Low complexity" evidence="2">
    <location>
        <begin position="196"/>
        <end position="207"/>
    </location>
</feature>
<feature type="compositionally biased region" description="Basic and acidic residues" evidence="2">
    <location>
        <begin position="208"/>
        <end position="224"/>
    </location>
</feature>
<dbReference type="EMBL" id="KK106505">
    <property type="protein sequence ID" value="KIY91592.1"/>
    <property type="molecule type" value="Genomic_DNA"/>
</dbReference>
<organism evidence="4 5">
    <name type="scientific">Monoraphidium neglectum</name>
    <dbReference type="NCBI Taxonomy" id="145388"/>
    <lineage>
        <taxon>Eukaryota</taxon>
        <taxon>Viridiplantae</taxon>
        <taxon>Chlorophyta</taxon>
        <taxon>core chlorophytes</taxon>
        <taxon>Chlorophyceae</taxon>
        <taxon>CS clade</taxon>
        <taxon>Sphaeropleales</taxon>
        <taxon>Selenastraceae</taxon>
        <taxon>Monoraphidium</taxon>
    </lineage>
</organism>
<feature type="domain" description="Amine oxidase" evidence="3">
    <location>
        <begin position="19"/>
        <end position="179"/>
    </location>
</feature>
<dbReference type="AlphaFoldDB" id="A0A0D2IUI1"/>
<gene>
    <name evidence="4" type="ORF">MNEG_16372</name>
</gene>
<dbReference type="InterPro" id="IPR036188">
    <property type="entry name" value="FAD/NAD-bd_sf"/>
</dbReference>
<dbReference type="GeneID" id="25734125"/>
<dbReference type="OrthoDB" id="2219495at2759"/>
<dbReference type="Gene3D" id="3.90.660.10">
    <property type="match status" value="1"/>
</dbReference>
<protein>
    <recommendedName>
        <fullName evidence="3">Amine oxidase domain-containing protein</fullName>
    </recommendedName>
</protein>
<dbReference type="GO" id="GO:0016491">
    <property type="term" value="F:oxidoreductase activity"/>
    <property type="evidence" value="ECO:0007669"/>
    <property type="project" value="InterPro"/>
</dbReference>
<evidence type="ECO:0000256" key="2">
    <source>
        <dbReference type="SAM" id="MobiDB-lite"/>
    </source>
</evidence>
<dbReference type="STRING" id="145388.A0A0D2IUI1"/>
<dbReference type="KEGG" id="mng:MNEG_16372"/>
<evidence type="ECO:0000313" key="4">
    <source>
        <dbReference type="EMBL" id="KIY91592.1"/>
    </source>
</evidence>